<reference evidence="3" key="1">
    <citation type="submission" date="2017-03" db="EMBL/GenBank/DDBJ databases">
        <title>Phytopthora megakarya and P. palmivora, two closely related causual agents of cacao black pod achieved similar genome size and gene model numbers by different mechanisms.</title>
        <authorList>
            <person name="Ali S."/>
            <person name="Shao J."/>
            <person name="Larry D.J."/>
            <person name="Kronmiller B."/>
            <person name="Shen D."/>
            <person name="Strem M.D."/>
            <person name="Melnick R.L."/>
            <person name="Guiltinan M.J."/>
            <person name="Tyler B.M."/>
            <person name="Meinhardt L.W."/>
            <person name="Bailey B.A."/>
        </authorList>
    </citation>
    <scope>NUCLEOTIDE SEQUENCE [LARGE SCALE GENOMIC DNA]</scope>
    <source>
        <strain evidence="3">zdho120</strain>
    </source>
</reference>
<comment type="caution">
    <text evidence="2">The sequence shown here is derived from an EMBL/GenBank/DDBJ whole genome shotgun (WGS) entry which is preliminary data.</text>
</comment>
<protein>
    <submittedName>
        <fullName evidence="2">Uncharacterized protein</fullName>
    </submittedName>
</protein>
<evidence type="ECO:0000313" key="3">
    <source>
        <dbReference type="Proteomes" id="UP000198211"/>
    </source>
</evidence>
<keyword evidence="3" id="KW-1185">Reference proteome</keyword>
<dbReference type="Proteomes" id="UP000198211">
    <property type="component" value="Unassembled WGS sequence"/>
</dbReference>
<accession>A0A225VVL0</accession>
<sequence>MFEMCNLFGQAVMVEACNVDGCHDVFLVGVDFLERHRASIDYRNKEVWHDKHRRLIVIPLRMDSSDGNDNRARVQLASATKLRRRAVQPIEVLVAARDGEGGIFLPTGDLGFVLTAAAVTKVNGGKAIVHVINVHSGQIWLPRKQEVGVWVPAKGDITMLTAATRPQNAIDVMRQKRSATSEIEPVGMTERECNAASDEFDGDEKDPSASDILRLTDTENNGGTKEQ</sequence>
<dbReference type="EMBL" id="NBNE01002811">
    <property type="protein sequence ID" value="OWZ09385.1"/>
    <property type="molecule type" value="Genomic_DNA"/>
</dbReference>
<dbReference type="AlphaFoldDB" id="A0A225VVL0"/>
<feature type="compositionally biased region" description="Polar residues" evidence="1">
    <location>
        <begin position="218"/>
        <end position="227"/>
    </location>
</feature>
<evidence type="ECO:0000313" key="2">
    <source>
        <dbReference type="EMBL" id="OWZ09385.1"/>
    </source>
</evidence>
<evidence type="ECO:0000256" key="1">
    <source>
        <dbReference type="SAM" id="MobiDB-lite"/>
    </source>
</evidence>
<organism evidence="2 3">
    <name type="scientific">Phytophthora megakarya</name>
    <dbReference type="NCBI Taxonomy" id="4795"/>
    <lineage>
        <taxon>Eukaryota</taxon>
        <taxon>Sar</taxon>
        <taxon>Stramenopiles</taxon>
        <taxon>Oomycota</taxon>
        <taxon>Peronosporomycetes</taxon>
        <taxon>Peronosporales</taxon>
        <taxon>Peronosporaceae</taxon>
        <taxon>Phytophthora</taxon>
    </lineage>
</organism>
<name>A0A225VVL0_9STRA</name>
<gene>
    <name evidence="2" type="ORF">PHMEG_00017920</name>
</gene>
<proteinExistence type="predicted"/>
<feature type="region of interest" description="Disordered" evidence="1">
    <location>
        <begin position="177"/>
        <end position="227"/>
    </location>
</feature>